<dbReference type="OrthoDB" id="5442509at2"/>
<proteinExistence type="predicted"/>
<keyword evidence="1" id="KW-1133">Transmembrane helix</keyword>
<dbReference type="STRING" id="167539.Pro_1287"/>
<evidence type="ECO:0008006" key="4">
    <source>
        <dbReference type="Google" id="ProtNLM"/>
    </source>
</evidence>
<name>Q7VB13_PROMA</name>
<gene>
    <name evidence="2" type="ordered locus">Pro_1287</name>
</gene>
<evidence type="ECO:0000256" key="1">
    <source>
        <dbReference type="SAM" id="Phobius"/>
    </source>
</evidence>
<dbReference type="RefSeq" id="WP_011125438.1">
    <property type="nucleotide sequence ID" value="NC_005042.1"/>
</dbReference>
<dbReference type="AlphaFoldDB" id="Q7VB13"/>
<dbReference type="PATRIC" id="fig|167539.5.peg.1349"/>
<feature type="transmembrane region" description="Helical" evidence="1">
    <location>
        <begin position="51"/>
        <end position="71"/>
    </location>
</feature>
<dbReference type="HOGENOM" id="CLU_632913_0_0_3"/>
<evidence type="ECO:0000313" key="2">
    <source>
        <dbReference type="EMBL" id="AAQ00331.1"/>
    </source>
</evidence>
<keyword evidence="3" id="KW-1185">Reference proteome</keyword>
<protein>
    <recommendedName>
        <fullName evidence="4">Glycosyltransferase</fullName>
    </recommendedName>
</protein>
<reference evidence="2 3" key="1">
    <citation type="journal article" date="2003" name="Proc. Natl. Acad. Sci. U.S.A.">
        <title>Genome sequence of the cyanobacterium Prochlorococcus marinus SS120, a nearly minimal oxyphototrophic genome.</title>
        <authorList>
            <person name="Dufresne A."/>
            <person name="Salanoubat M."/>
            <person name="Partensky F."/>
            <person name="Artiguenave F."/>
            <person name="Axmann I.M."/>
            <person name="Barbe V."/>
            <person name="Duprat S."/>
            <person name="Galperin M.Y."/>
            <person name="Koonin E.V."/>
            <person name="Le Gall F."/>
            <person name="Makarova K.S."/>
            <person name="Ostrowski M."/>
            <person name="Oztas S."/>
            <person name="Robert C."/>
            <person name="Rogozin I.B."/>
            <person name="Scanlan D.J."/>
            <person name="Tandeau de Marsac N."/>
            <person name="Weissenbach J."/>
            <person name="Wincker P."/>
            <person name="Wolf Y.I."/>
            <person name="Hess W.R."/>
        </authorList>
    </citation>
    <scope>NUCLEOTIDE SEQUENCE [LARGE SCALE GENOMIC DNA]</scope>
    <source>
        <strain evidence="3">SARG / CCMP1375 / SS120</strain>
    </source>
</reference>
<dbReference type="EnsemblBacteria" id="AAQ00331">
    <property type="protein sequence ID" value="AAQ00331"/>
    <property type="gene ID" value="Pro_1287"/>
</dbReference>
<dbReference type="InterPro" id="IPR030808">
    <property type="entry name" value="Glycosyl_04372"/>
</dbReference>
<evidence type="ECO:0000313" key="3">
    <source>
        <dbReference type="Proteomes" id="UP000001420"/>
    </source>
</evidence>
<dbReference type="EMBL" id="AE017126">
    <property type="protein sequence ID" value="AAQ00331.1"/>
    <property type="molecule type" value="Genomic_DNA"/>
</dbReference>
<dbReference type="KEGG" id="pma:Pro_1287"/>
<dbReference type="NCBIfam" id="TIGR04372">
    <property type="entry name" value="glycosyl_04372"/>
    <property type="match status" value="1"/>
</dbReference>
<dbReference type="Proteomes" id="UP000001420">
    <property type="component" value="Chromosome"/>
</dbReference>
<accession>Q7VB13</accession>
<keyword evidence="1" id="KW-0812">Transmembrane</keyword>
<sequence>MFIKLKQLYKKVDHALVPPHEFVSESSFSRFINKYIPDLFIKHQIGNIVPIFWYLSTLLFSPLSYLIYKLISQFYKFKILKIDLSQIGSILWLATIAADLKKHKYKGDILVAIPYFYRNQNQHIISYVESSKLANYIFIRNIFMRFIIASASWFKDSSIDTRHYECYKNNIYSEYSDNLSNSLKFNINNNINDPELEEARLNFIEYAGKKGVVTLNLRTSEFYKEKRISIRNVEPLDYFDVCSYLNSQGYSIAFSNSPGTELTNLLDESYISYRIYDKRDKIGQFENLLSLVACKYFIGTSTGASVIPLMFNIPVYWTNMYLPIWVPLKSNDVIIWKDYFDSNKIKISFKEFIELGLDSPEMMNFNALNRIHITVNSNSKKKLLSGLKLFLDLQKGNSNFDSLCLNYDADLIKNSTFHAKVRWSSGSKSFYIN</sequence>
<keyword evidence="1" id="KW-0472">Membrane</keyword>
<organism evidence="2 3">
    <name type="scientific">Prochlorococcus marinus (strain SARG / CCMP1375 / SS120)</name>
    <dbReference type="NCBI Taxonomy" id="167539"/>
    <lineage>
        <taxon>Bacteria</taxon>
        <taxon>Bacillati</taxon>
        <taxon>Cyanobacteriota</taxon>
        <taxon>Cyanophyceae</taxon>
        <taxon>Synechococcales</taxon>
        <taxon>Prochlorococcaceae</taxon>
        <taxon>Prochlorococcus</taxon>
    </lineage>
</organism>